<proteinExistence type="predicted"/>
<dbReference type="AlphaFoldDB" id="A0A411YZV0"/>
<dbReference type="InterPro" id="IPR036514">
    <property type="entry name" value="SGNH_hydro_sf"/>
</dbReference>
<dbReference type="GO" id="GO:0016788">
    <property type="term" value="F:hydrolase activity, acting on ester bonds"/>
    <property type="evidence" value="ECO:0007669"/>
    <property type="project" value="UniProtKB-ARBA"/>
</dbReference>
<evidence type="ECO:0000313" key="2">
    <source>
        <dbReference type="Proteomes" id="UP000284547"/>
    </source>
</evidence>
<dbReference type="Gene3D" id="3.40.50.1110">
    <property type="entry name" value="SGNH hydrolase"/>
    <property type="match status" value="1"/>
</dbReference>
<reference evidence="1 2" key="1">
    <citation type="submission" date="2018-08" db="EMBL/GenBank/DDBJ databases">
        <title>Flavobacterium tibetense sp. nov., isolated from a wetland YonghuCo on Tibetan Plateau.</title>
        <authorList>
            <person name="Phurbu D."/>
            <person name="Lu H."/>
            <person name="Xing P."/>
        </authorList>
    </citation>
    <scope>NUCLEOTIDE SEQUENCE [LARGE SCALE GENOMIC DNA]</scope>
    <source>
        <strain evidence="1 2">DJC</strain>
    </source>
</reference>
<evidence type="ECO:0000313" key="1">
    <source>
        <dbReference type="EMBL" id="RGP36334.1"/>
    </source>
</evidence>
<sequence>MLAVLGLALAGGLWWWWQGRLAKPLPPEAVTARLAVPVAAPTGPVAVYHLGHSLVGRDMPALLAQMAGHDHASQLGWGSSLKDHWTGTVAGFDTENAHAKHRPAGEAVDSGDYPVVVLTEMVEIRDAIRYHDSARHLALWAARARMARPDVRLYLYETWHRTDDAEGWLERIDRDGARYWQGDLLAGAMAQDGVGDIYVIPGGPVMAAAVRAIETGEVPGLTSRDDLFARDDSGAVDTIHFNDVGAYLMALTHYAVIYQRSPEGMAPALTRADGSQITGLSEDTALALQRIVWDTVFRYGLTGMSNG</sequence>
<evidence type="ECO:0008006" key="3">
    <source>
        <dbReference type="Google" id="ProtNLM"/>
    </source>
</evidence>
<comment type="caution">
    <text evidence="1">The sequence shown here is derived from an EMBL/GenBank/DDBJ whole genome shotgun (WGS) entry which is preliminary data.</text>
</comment>
<organism evidence="1 2">
    <name type="scientific">Pseudotabrizicola alkalilacus</name>
    <dbReference type="NCBI Taxonomy" id="2305252"/>
    <lineage>
        <taxon>Bacteria</taxon>
        <taxon>Pseudomonadati</taxon>
        <taxon>Pseudomonadota</taxon>
        <taxon>Alphaproteobacteria</taxon>
        <taxon>Rhodobacterales</taxon>
        <taxon>Paracoccaceae</taxon>
        <taxon>Pseudotabrizicola</taxon>
    </lineage>
</organism>
<dbReference type="OrthoDB" id="8883291at2"/>
<accession>A0A411YZV0</accession>
<gene>
    <name evidence="1" type="ORF">D1012_15490</name>
</gene>
<protein>
    <recommendedName>
        <fullName evidence="3">DUF4886 domain-containing protein</fullName>
    </recommendedName>
</protein>
<name>A0A411YZV0_9RHOB</name>
<dbReference type="Proteomes" id="UP000284547">
    <property type="component" value="Unassembled WGS sequence"/>
</dbReference>
<dbReference type="EMBL" id="QWEY01000009">
    <property type="protein sequence ID" value="RGP36334.1"/>
    <property type="molecule type" value="Genomic_DNA"/>
</dbReference>
<keyword evidence="2" id="KW-1185">Reference proteome</keyword>